<dbReference type="Pfam" id="PF00059">
    <property type="entry name" value="Lectin_C"/>
    <property type="match status" value="1"/>
</dbReference>
<evidence type="ECO:0000256" key="7">
    <source>
        <dbReference type="ARBA" id="ARBA00022723"/>
    </source>
</evidence>
<evidence type="ECO:0000256" key="1">
    <source>
        <dbReference type="ARBA" id="ARBA00004479"/>
    </source>
</evidence>
<organism evidence="19 20">
    <name type="scientific">Chanos chanos</name>
    <name type="common">Milkfish</name>
    <name type="synonym">Mugil chanos</name>
    <dbReference type="NCBI Taxonomy" id="29144"/>
    <lineage>
        <taxon>Eukaryota</taxon>
        <taxon>Metazoa</taxon>
        <taxon>Chordata</taxon>
        <taxon>Craniata</taxon>
        <taxon>Vertebrata</taxon>
        <taxon>Euteleostomi</taxon>
        <taxon>Actinopterygii</taxon>
        <taxon>Neopterygii</taxon>
        <taxon>Teleostei</taxon>
        <taxon>Ostariophysi</taxon>
        <taxon>Gonorynchiformes</taxon>
        <taxon>Chanidae</taxon>
        <taxon>Chanos</taxon>
    </lineage>
</organism>
<keyword evidence="19" id="KW-1185">Reference proteome</keyword>
<dbReference type="InterPro" id="IPR013608">
    <property type="entry name" value="VWA_N"/>
</dbReference>
<dbReference type="Pfam" id="PF08473">
    <property type="entry name" value="VGCC_alpha2"/>
    <property type="match status" value="1"/>
</dbReference>
<dbReference type="InParanoid" id="A0A6J2VIE5"/>
<dbReference type="SUPFAM" id="SSF56436">
    <property type="entry name" value="C-type lectin-like"/>
    <property type="match status" value="1"/>
</dbReference>
<evidence type="ECO:0000256" key="11">
    <source>
        <dbReference type="ARBA" id="ARBA00022989"/>
    </source>
</evidence>
<gene>
    <name evidence="20" type="primary">cacna2d1a</name>
</gene>
<dbReference type="Gene3D" id="3.30.450.20">
    <property type="entry name" value="PAS domain"/>
    <property type="match status" value="1"/>
</dbReference>
<keyword evidence="13" id="KW-0472">Membrane</keyword>
<evidence type="ECO:0000256" key="5">
    <source>
        <dbReference type="ARBA" id="ARBA00022673"/>
    </source>
</evidence>
<protein>
    <submittedName>
        <fullName evidence="20">Voltage-dependent calcium channel subunit alpha-2/delta-1a</fullName>
    </submittedName>
</protein>
<keyword evidence="14" id="KW-1015">Disulfide bond</keyword>
<keyword evidence="5" id="KW-0107">Calcium channel</keyword>
<evidence type="ECO:0000313" key="19">
    <source>
        <dbReference type="Proteomes" id="UP000504632"/>
    </source>
</evidence>
<evidence type="ECO:0000259" key="17">
    <source>
        <dbReference type="PROSITE" id="PS50041"/>
    </source>
</evidence>
<evidence type="ECO:0000256" key="10">
    <source>
        <dbReference type="ARBA" id="ARBA00022882"/>
    </source>
</evidence>
<keyword evidence="3" id="KW-0813">Transport</keyword>
<evidence type="ECO:0000256" key="12">
    <source>
        <dbReference type="ARBA" id="ARBA00023065"/>
    </source>
</evidence>
<dbReference type="Gene3D" id="3.40.50.410">
    <property type="entry name" value="von Willebrand factor, type A domain"/>
    <property type="match status" value="1"/>
</dbReference>
<dbReference type="FunFam" id="3.30.450.20:FF:000014">
    <property type="entry name" value="voltage-dependent calcium channel subunit alpha-2/delta-1 isoform X1"/>
    <property type="match status" value="1"/>
</dbReference>
<dbReference type="CTD" id="561434"/>
<evidence type="ECO:0000256" key="13">
    <source>
        <dbReference type="ARBA" id="ARBA00023136"/>
    </source>
</evidence>
<dbReference type="InterPro" id="IPR013680">
    <property type="entry name" value="VDCC_a2/dsu"/>
</dbReference>
<dbReference type="GeneID" id="115813180"/>
<feature type="domain" description="C-type lectin" evidence="17">
    <location>
        <begin position="93"/>
        <end position="180"/>
    </location>
</feature>
<dbReference type="FunFam" id="3.40.50.410:FF:000006">
    <property type="entry name" value="voltage-dependent calcium channel subunit alpha-2/delta-1 isoform X1"/>
    <property type="match status" value="1"/>
</dbReference>
<dbReference type="InterPro" id="IPR051173">
    <property type="entry name" value="Ca_channel_alpha-2/delta"/>
</dbReference>
<proteinExistence type="inferred from homology"/>
<keyword evidence="8" id="KW-0732">Signal</keyword>
<dbReference type="SUPFAM" id="SSF53300">
    <property type="entry name" value="vWA-like"/>
    <property type="match status" value="1"/>
</dbReference>
<evidence type="ECO:0000313" key="20">
    <source>
        <dbReference type="RefSeq" id="XP_030631687.1"/>
    </source>
</evidence>
<evidence type="ECO:0000256" key="16">
    <source>
        <dbReference type="ARBA" id="ARBA00023303"/>
    </source>
</evidence>
<sequence>MTELDLKNNQIRSDITAKDEKTALVAAERSLLKGNLSTTAYQKTMLEFNKTQLQGAIDSVAEQNTLLLAESDQLLININNNTEQRATLNSELDQLSCYYFSNDTRSWFDSHIFCRAHGADLVIIEEQDEHVYLTSKIKEHMDFLPEWNGTWIGLSDMFREGTFTWVNNKILYDPNRIQQWVQQMQDDLVSLIDTESGMQNLIQIYQNHKKHYSVEFNNATELVSNAARNIEKLLLNRSEALHRLAKAAEEFQMVHQWNDGIEEKHVSYYNAKDSLNSSKKDNEEIQSRITPEFHEDPTFKRLISYNQSAVHIPTDIYEGSTIVLNELNWTAALDEVFKANKEEDPSLLWQVFGSATGLARYYPASPWKKSRTKRIDLYDVRRRPWYIQGAASPKDMLILVDASGSVSGLTLKLIRTSVITMLETLSDDDYVNVVQFNEEANTATCFQNLVQANVRNKKALKEAVENITAKGITNYKGGFEMAFQQLAVQNVSRANCNKIIMLFTDGGEERASEIFARYNSGKQQVRIFTFSVGQHNYDKVPIQWMACTNKGYYYEIPSIGAIRINTQEYLDVLGRPMVKADELAKKVQWTNVYMDALDLGLVITGTLPVFNKTDMRDPKNKNKDQNQLILGVMGIDVSLEDIKVLTPGFTFGPNGYYFAIDPNGYVLLHPNLKPENFTFHEPVTLDFLDAELEDEIKVEIRKSMINGEKGDRNFSTLVKSQDERYIDRGRRTYTWGPVKDTGYSLALVLPDYSLHYIQPRIGDTITQAKFSESLQVDNFEEYGYTFVAARDYCKDLKPSGNNTEFLINFNEYIDRKTPNDPLCNAVLVNRLLLDAGITSELVKHWSQQSVNDRIISKFVATDGGITRVYPSSAGPDWTKNVETYAETYEFSFYKRNLDNDLYVFTPSVYVDNNTESSILVSKAVDLDIDGVRLKPAVVGVQLDINRWVDVFINATMKTDPSRCKEEICGCRRNDAEIDCVLLDDGGFLVMSNQDDYISQIGQFFGVIDPILMKNLLNMSLFSFKKTYDYQSVCPPKREPKAAAGPRSVYVPTIVDILNVGWWASAAAWSILQQLFVSITFPSFLEAAEPDDDLSDSESLESCITEQTQYFFENNDRTFNSNIDCKDCTRLFHAEKLWKTNLVFVIAEAKETCQSCDKSPLIQAEQPSTGPDPCLSSHSPRYRKGPDVCFDNNESEQDVDCGGASGLSPPLWSIAILQLLLLWQLIGLGHCLS</sequence>
<name>A0A6J2VIE5_CHACN</name>
<dbReference type="Proteomes" id="UP000504632">
    <property type="component" value="Chromosome 1"/>
</dbReference>
<dbReference type="PROSITE" id="PS50234">
    <property type="entry name" value="VWFA"/>
    <property type="match status" value="1"/>
</dbReference>
<dbReference type="InterPro" id="IPR016186">
    <property type="entry name" value="C-type_lectin-like/link_sf"/>
</dbReference>
<dbReference type="PROSITE" id="PS50041">
    <property type="entry name" value="C_TYPE_LECTIN_2"/>
    <property type="match status" value="1"/>
</dbReference>
<keyword evidence="9" id="KW-0106">Calcium</keyword>
<dbReference type="AlphaFoldDB" id="A0A6J2VIE5"/>
<keyword evidence="16" id="KW-0407">Ion channel</keyword>
<evidence type="ECO:0000256" key="9">
    <source>
        <dbReference type="ARBA" id="ARBA00022837"/>
    </source>
</evidence>
<dbReference type="InterPro" id="IPR036465">
    <property type="entry name" value="vWFA_dom_sf"/>
</dbReference>
<dbReference type="InterPro" id="IPR016187">
    <property type="entry name" value="CTDL_fold"/>
</dbReference>
<keyword evidence="11" id="KW-1133">Transmembrane helix</keyword>
<reference evidence="20" key="1">
    <citation type="submission" date="2025-08" db="UniProtKB">
        <authorList>
            <consortium name="RefSeq"/>
        </authorList>
    </citation>
    <scope>IDENTIFICATION</scope>
</reference>
<dbReference type="Pfam" id="PF08399">
    <property type="entry name" value="VWA_N"/>
    <property type="match status" value="1"/>
</dbReference>
<dbReference type="PANTHER" id="PTHR10166">
    <property type="entry name" value="VOLTAGE-DEPENDENT CALCIUM CHANNEL SUBUNIT ALPHA-2/DELTA-RELATED"/>
    <property type="match status" value="1"/>
</dbReference>
<dbReference type="SMART" id="SM00327">
    <property type="entry name" value="VWA"/>
    <property type="match status" value="1"/>
</dbReference>
<dbReference type="InterPro" id="IPR002035">
    <property type="entry name" value="VWF_A"/>
</dbReference>
<dbReference type="GO" id="GO:0046872">
    <property type="term" value="F:metal ion binding"/>
    <property type="evidence" value="ECO:0007669"/>
    <property type="project" value="UniProtKB-KW"/>
</dbReference>
<feature type="domain" description="VWFA" evidence="18">
    <location>
        <begin position="395"/>
        <end position="573"/>
    </location>
</feature>
<dbReference type="GO" id="GO:1990454">
    <property type="term" value="C:L-type voltage-gated calcium channel complex"/>
    <property type="evidence" value="ECO:0007669"/>
    <property type="project" value="TreeGrafter"/>
</dbReference>
<dbReference type="Gene3D" id="3.10.100.10">
    <property type="entry name" value="Mannose-Binding Protein A, subunit A"/>
    <property type="match status" value="1"/>
</dbReference>
<evidence type="ECO:0000256" key="3">
    <source>
        <dbReference type="ARBA" id="ARBA00022448"/>
    </source>
</evidence>
<keyword evidence="6" id="KW-0812">Transmembrane</keyword>
<evidence type="ECO:0000256" key="2">
    <source>
        <dbReference type="ARBA" id="ARBA00007060"/>
    </source>
</evidence>
<dbReference type="InterPro" id="IPR001304">
    <property type="entry name" value="C-type_lectin-like"/>
</dbReference>
<evidence type="ECO:0000256" key="14">
    <source>
        <dbReference type="ARBA" id="ARBA00023157"/>
    </source>
</evidence>
<evidence type="ECO:0000256" key="6">
    <source>
        <dbReference type="ARBA" id="ARBA00022692"/>
    </source>
</evidence>
<comment type="similarity">
    <text evidence="2">Belongs to the calcium channel subunit alpha-2/delta family.</text>
</comment>
<evidence type="ECO:0000259" key="18">
    <source>
        <dbReference type="PROSITE" id="PS50234"/>
    </source>
</evidence>
<evidence type="ECO:0000256" key="15">
    <source>
        <dbReference type="ARBA" id="ARBA00023180"/>
    </source>
</evidence>
<keyword evidence="4" id="KW-0109">Calcium transport</keyword>
<comment type="subcellular location">
    <subcellularLocation>
        <location evidence="1">Membrane</location>
        <topology evidence="1">Single-pass type I membrane protein</topology>
    </subcellularLocation>
</comment>
<dbReference type="PANTHER" id="PTHR10166:SF6">
    <property type="entry name" value="VOLTAGE-DEPENDENT CALCIUM CHANNEL SUBUNIT ALPHA-2_DELTA-1"/>
    <property type="match status" value="1"/>
</dbReference>
<dbReference type="SMART" id="SM00034">
    <property type="entry name" value="CLECT"/>
    <property type="match status" value="1"/>
</dbReference>
<keyword evidence="12" id="KW-0406">Ion transport</keyword>
<keyword evidence="7" id="KW-0479">Metal-binding</keyword>
<evidence type="ECO:0000256" key="4">
    <source>
        <dbReference type="ARBA" id="ARBA00022568"/>
    </source>
</evidence>
<dbReference type="OrthoDB" id="10054666at2759"/>
<accession>A0A6J2VIE5</accession>
<dbReference type="RefSeq" id="XP_030631687.1">
    <property type="nucleotide sequence ID" value="XM_030775827.1"/>
</dbReference>
<evidence type="ECO:0000256" key="8">
    <source>
        <dbReference type="ARBA" id="ARBA00022729"/>
    </source>
</evidence>
<dbReference type="Pfam" id="PF00092">
    <property type="entry name" value="VWA"/>
    <property type="match status" value="1"/>
</dbReference>
<keyword evidence="15" id="KW-0325">Glycoprotein</keyword>
<keyword evidence="10" id="KW-0851">Voltage-gated channel</keyword>
<dbReference type="GO" id="GO:0005245">
    <property type="term" value="F:voltage-gated calcium channel activity"/>
    <property type="evidence" value="ECO:0007669"/>
    <property type="project" value="TreeGrafter"/>
</dbReference>